<evidence type="ECO:0000313" key="10">
    <source>
        <dbReference type="Proteomes" id="UP000027180"/>
    </source>
</evidence>
<dbReference type="EMBL" id="CP006989">
    <property type="protein sequence ID" value="AIC30396.1"/>
    <property type="molecule type" value="Genomic_DNA"/>
</dbReference>
<name>A0A060IFF1_RHIET</name>
<dbReference type="GO" id="GO:0008902">
    <property type="term" value="F:hydroxymethylpyrimidine kinase activity"/>
    <property type="evidence" value="ECO:0007669"/>
    <property type="project" value="UniProtKB-EC"/>
</dbReference>
<evidence type="ECO:0000259" key="8">
    <source>
        <dbReference type="Pfam" id="PF08543"/>
    </source>
</evidence>
<dbReference type="EC" id="2.7.1.49" evidence="2"/>
<dbReference type="InterPro" id="IPR029056">
    <property type="entry name" value="Ribokinase-like"/>
</dbReference>
<evidence type="ECO:0000256" key="2">
    <source>
        <dbReference type="ARBA" id="ARBA00012135"/>
    </source>
</evidence>
<dbReference type="GO" id="GO:0005524">
    <property type="term" value="F:ATP binding"/>
    <property type="evidence" value="ECO:0007669"/>
    <property type="project" value="UniProtKB-KW"/>
</dbReference>
<dbReference type="Gene3D" id="3.40.1190.20">
    <property type="match status" value="1"/>
</dbReference>
<dbReference type="GO" id="GO:0009229">
    <property type="term" value="P:thiamine diphosphate biosynthetic process"/>
    <property type="evidence" value="ECO:0007669"/>
    <property type="project" value="UniProtKB-UniPathway"/>
</dbReference>
<dbReference type="GO" id="GO:0008972">
    <property type="term" value="F:phosphomethylpyrimidine kinase activity"/>
    <property type="evidence" value="ECO:0007669"/>
    <property type="project" value="InterPro"/>
</dbReference>
<keyword evidence="6" id="KW-0067">ATP-binding</keyword>
<evidence type="ECO:0000256" key="7">
    <source>
        <dbReference type="SAM" id="MobiDB-lite"/>
    </source>
</evidence>
<keyword evidence="3 9" id="KW-0808">Transferase</keyword>
<evidence type="ECO:0000256" key="4">
    <source>
        <dbReference type="ARBA" id="ARBA00022741"/>
    </source>
</evidence>
<keyword evidence="4" id="KW-0547">Nucleotide-binding</keyword>
<dbReference type="HOGENOM" id="CLU_020520_0_1_5"/>
<evidence type="ECO:0000256" key="3">
    <source>
        <dbReference type="ARBA" id="ARBA00022679"/>
    </source>
</evidence>
<geneLocation type="plasmid" evidence="9 10">
    <name>pRetIE4771c</name>
</geneLocation>
<dbReference type="FunFam" id="3.40.1190.20:FF:000003">
    <property type="entry name" value="Phosphomethylpyrimidine kinase ThiD"/>
    <property type="match status" value="1"/>
</dbReference>
<dbReference type="PANTHER" id="PTHR20858">
    <property type="entry name" value="PHOSPHOMETHYLPYRIMIDINE KINASE"/>
    <property type="match status" value="1"/>
</dbReference>
<gene>
    <name evidence="9" type="primary">thiD</name>
    <name evidence="9" type="ORF">IE4771_PC00271</name>
</gene>
<sequence length="310" mass="31615">MIRNVLSIAGSDPSGGAGIQADLKAFSARGVYGMAVLTALTAQNTQGVSGVHLVPPPFVADQIDAVFADVRVDAVKIGMIANAEIAEAVAAALSKALATAEANGRSISLVLDPVMIAKGGAALLAPEAVDALTRRLLPLATLLTPNLPEAAALLHQPVATSRADMAAQAERLRALGPAAVLVKGGHLDSDESPDVLAAADGLHWFEAQRVPTKNTHGTGCTLSSALAAELAKGASARQAVSIAKDYLAGAVAAAGNLSVGSGHGPVQHFHALWKDGEWRQPPLIRLPAPTGVEPRVSTRPSDPRKRGEGA</sequence>
<keyword evidence="9" id="KW-0614">Plasmid</keyword>
<accession>A0A060IFF1</accession>
<dbReference type="AlphaFoldDB" id="A0A060IFF1"/>
<evidence type="ECO:0000256" key="1">
    <source>
        <dbReference type="ARBA" id="ARBA00004948"/>
    </source>
</evidence>
<feature type="domain" description="Pyridoxamine kinase/Phosphomethylpyrimidine kinase" evidence="8">
    <location>
        <begin position="12"/>
        <end position="267"/>
    </location>
</feature>
<dbReference type="CDD" id="cd01169">
    <property type="entry name" value="HMPP_kinase"/>
    <property type="match status" value="1"/>
</dbReference>
<reference evidence="9 10" key="1">
    <citation type="submission" date="2013-12" db="EMBL/GenBank/DDBJ databases">
        <title>Complete genome sequence of Rhizobium etli bv. mimosae IE4771.</title>
        <authorList>
            <person name="Bustos P."/>
            <person name="Santamaria R.I."/>
            <person name="Lozano L."/>
            <person name="Ormeno-Orrillo E."/>
            <person name="Rogel M.A."/>
            <person name="Romero D."/>
            <person name="Cevallos M.A."/>
            <person name="Martinez-Romero E."/>
            <person name="Gonzalez V."/>
        </authorList>
    </citation>
    <scope>NUCLEOTIDE SEQUENCE [LARGE SCALE GENOMIC DNA]</scope>
    <source>
        <strain evidence="9 10">IE4771</strain>
        <plasmid evidence="10">Plasmid pRetIE4771c</plasmid>
    </source>
</reference>
<dbReference type="UniPathway" id="UPA00060">
    <property type="reaction ID" value="UER00138"/>
</dbReference>
<protein>
    <recommendedName>
        <fullName evidence="2">hydroxymethylpyrimidine kinase</fullName>
        <ecNumber evidence="2">2.7.1.49</ecNumber>
    </recommendedName>
</protein>
<keyword evidence="5 9" id="KW-0418">Kinase</keyword>
<dbReference type="PANTHER" id="PTHR20858:SF17">
    <property type="entry name" value="HYDROXYMETHYLPYRIMIDINE_PHOSPHOMETHYLPYRIMIDINE KINASE THI20-RELATED"/>
    <property type="match status" value="1"/>
</dbReference>
<evidence type="ECO:0000313" key="9">
    <source>
        <dbReference type="EMBL" id="AIC30396.1"/>
    </source>
</evidence>
<comment type="pathway">
    <text evidence="1">Cofactor biosynthesis; thiamine diphosphate biosynthesis.</text>
</comment>
<dbReference type="Proteomes" id="UP000027180">
    <property type="component" value="Plasmid pRetIE4771c"/>
</dbReference>
<organism evidence="9 10">
    <name type="scientific">Rhizobium etli bv. mimosae str. IE4771</name>
    <dbReference type="NCBI Taxonomy" id="1432050"/>
    <lineage>
        <taxon>Bacteria</taxon>
        <taxon>Pseudomonadati</taxon>
        <taxon>Pseudomonadota</taxon>
        <taxon>Alphaproteobacteria</taxon>
        <taxon>Hyphomicrobiales</taxon>
        <taxon>Rhizobiaceae</taxon>
        <taxon>Rhizobium/Agrobacterium group</taxon>
        <taxon>Rhizobium</taxon>
    </lineage>
</organism>
<dbReference type="GO" id="GO:0005829">
    <property type="term" value="C:cytosol"/>
    <property type="evidence" value="ECO:0007669"/>
    <property type="project" value="TreeGrafter"/>
</dbReference>
<dbReference type="Pfam" id="PF08543">
    <property type="entry name" value="Phos_pyr_kin"/>
    <property type="match status" value="1"/>
</dbReference>
<evidence type="ECO:0000256" key="5">
    <source>
        <dbReference type="ARBA" id="ARBA00022777"/>
    </source>
</evidence>
<dbReference type="GO" id="GO:0009228">
    <property type="term" value="P:thiamine biosynthetic process"/>
    <property type="evidence" value="ECO:0007669"/>
    <property type="project" value="InterPro"/>
</dbReference>
<dbReference type="InterPro" id="IPR013749">
    <property type="entry name" value="PM/HMP-P_kinase-1"/>
</dbReference>
<feature type="region of interest" description="Disordered" evidence="7">
    <location>
        <begin position="282"/>
        <end position="310"/>
    </location>
</feature>
<feature type="compositionally biased region" description="Basic and acidic residues" evidence="7">
    <location>
        <begin position="301"/>
        <end position="310"/>
    </location>
</feature>
<dbReference type="KEGG" id="rei:IE4771_PC00271"/>
<dbReference type="InterPro" id="IPR004399">
    <property type="entry name" value="HMP/HMP-P_kinase_dom"/>
</dbReference>
<dbReference type="SUPFAM" id="SSF53613">
    <property type="entry name" value="Ribokinase-like"/>
    <property type="match status" value="1"/>
</dbReference>
<proteinExistence type="predicted"/>
<evidence type="ECO:0000256" key="6">
    <source>
        <dbReference type="ARBA" id="ARBA00022840"/>
    </source>
</evidence>
<dbReference type="NCBIfam" id="TIGR00097">
    <property type="entry name" value="HMP-P_kinase"/>
    <property type="match status" value="1"/>
</dbReference>